<dbReference type="PANTHER" id="PTHR33371">
    <property type="entry name" value="INTERMEMBRANE PHOSPHOLIPID TRANSPORT SYSTEM BINDING PROTEIN MLAD-RELATED"/>
    <property type="match status" value="1"/>
</dbReference>
<keyword evidence="2" id="KW-1133">Transmembrane helix</keyword>
<evidence type="ECO:0000313" key="6">
    <source>
        <dbReference type="Proteomes" id="UP000254978"/>
    </source>
</evidence>
<dbReference type="OrthoDB" id="3460188at2"/>
<keyword evidence="2" id="KW-0472">Membrane</keyword>
<dbReference type="GO" id="GO:0051701">
    <property type="term" value="P:biological process involved in interaction with host"/>
    <property type="evidence" value="ECO:0007669"/>
    <property type="project" value="TreeGrafter"/>
</dbReference>
<dbReference type="Pfam" id="PF11887">
    <property type="entry name" value="Mce4_CUP1"/>
    <property type="match status" value="1"/>
</dbReference>
<feature type="domain" description="Mammalian cell entry C-terminal" evidence="4">
    <location>
        <begin position="125"/>
        <end position="344"/>
    </location>
</feature>
<dbReference type="AlphaFoldDB" id="A0A378TJJ5"/>
<accession>A0A378TJJ5</accession>
<dbReference type="Pfam" id="PF02470">
    <property type="entry name" value="MlaD"/>
    <property type="match status" value="1"/>
</dbReference>
<dbReference type="Proteomes" id="UP000254978">
    <property type="component" value="Unassembled WGS sequence"/>
</dbReference>
<dbReference type="InterPro" id="IPR024516">
    <property type="entry name" value="Mce_C"/>
</dbReference>
<dbReference type="PANTHER" id="PTHR33371:SF19">
    <property type="entry name" value="MCE-FAMILY PROTEIN MCE4A"/>
    <property type="match status" value="1"/>
</dbReference>
<evidence type="ECO:0000259" key="3">
    <source>
        <dbReference type="Pfam" id="PF02470"/>
    </source>
</evidence>
<dbReference type="InterPro" id="IPR005693">
    <property type="entry name" value="Mce"/>
</dbReference>
<evidence type="ECO:0000259" key="4">
    <source>
        <dbReference type="Pfam" id="PF11887"/>
    </source>
</evidence>
<feature type="domain" description="Mce/MlaD" evidence="3">
    <location>
        <begin position="43"/>
        <end position="120"/>
    </location>
</feature>
<sequence>MDFAEKEQGKGLHPGWWTAILLLVIAALVFGTAALFSGSYKTYVPVTLTSDRAGLVMETGGKVKMRGVQVGRVSQITGGTEPVSLKLEIFPDQIEHIPANIEAEIRATTVFGAKFVDLIYPDDPSSERLASGAVVRSRNVTTEVNTVFQNLVGVLDHVDPMKLNAVISALAEGVRGQGERIGQATTDFNQVLLALNPRADTIRRDWQALAGFSDAYAGAAQNILSTLDAASVTSKTVVENAEPLDALLLNVIGLSNSGIALLAPNQENLIKGINNLEPTTNLLYKYNPEYTCMLVGAKWLLDNGAYDATGGNGKSFIVDGGALAGDDQYRFPDHLPIIGAKGGPGGQPGCGSLPIPDQNWPVRALVTNTGWGGGVDIRPNPGIGFPGYANYLPVTRGIPEPPSVRNLFGGPAPGPNVGNPPKVIPEPGDYPYGARMYAPDGTPLWNNLPPAPPPGQPRDPGPTPGSEPFFVPAPGQTPTPLPPTPTPNPVVPGS</sequence>
<dbReference type="InterPro" id="IPR003399">
    <property type="entry name" value="Mce/MlaD"/>
</dbReference>
<evidence type="ECO:0000256" key="2">
    <source>
        <dbReference type="SAM" id="Phobius"/>
    </source>
</evidence>
<dbReference type="RefSeq" id="WP_115279894.1">
    <property type="nucleotide sequence ID" value="NZ_AP022600.1"/>
</dbReference>
<dbReference type="NCBIfam" id="TIGR00996">
    <property type="entry name" value="Mtu_fam_mce"/>
    <property type="match status" value="1"/>
</dbReference>
<reference evidence="5 6" key="1">
    <citation type="submission" date="2018-06" db="EMBL/GenBank/DDBJ databases">
        <authorList>
            <consortium name="Pathogen Informatics"/>
            <person name="Doyle S."/>
        </authorList>
    </citation>
    <scope>NUCLEOTIDE SEQUENCE [LARGE SCALE GENOMIC DNA]</scope>
    <source>
        <strain evidence="5 6">NCTC10821</strain>
    </source>
</reference>
<feature type="compositionally biased region" description="Pro residues" evidence="1">
    <location>
        <begin position="449"/>
        <end position="465"/>
    </location>
</feature>
<feature type="transmembrane region" description="Helical" evidence="2">
    <location>
        <begin position="16"/>
        <end position="36"/>
    </location>
</feature>
<keyword evidence="2" id="KW-0812">Transmembrane</keyword>
<organism evidence="5 6">
    <name type="scientific">Mycolicibacterium tokaiense</name>
    <dbReference type="NCBI Taxonomy" id="39695"/>
    <lineage>
        <taxon>Bacteria</taxon>
        <taxon>Bacillati</taxon>
        <taxon>Actinomycetota</taxon>
        <taxon>Actinomycetes</taxon>
        <taxon>Mycobacteriales</taxon>
        <taxon>Mycobacteriaceae</taxon>
        <taxon>Mycolicibacterium</taxon>
    </lineage>
</organism>
<proteinExistence type="predicted"/>
<evidence type="ECO:0000256" key="1">
    <source>
        <dbReference type="SAM" id="MobiDB-lite"/>
    </source>
</evidence>
<feature type="region of interest" description="Disordered" evidence="1">
    <location>
        <begin position="439"/>
        <end position="494"/>
    </location>
</feature>
<dbReference type="EMBL" id="UGQT01000001">
    <property type="protein sequence ID" value="STZ60820.1"/>
    <property type="molecule type" value="Genomic_DNA"/>
</dbReference>
<name>A0A378TJJ5_9MYCO</name>
<protein>
    <submittedName>
        <fullName evidence="5">Virulence factor Mce family protein</fullName>
    </submittedName>
</protein>
<gene>
    <name evidence="5" type="ORF">NCTC10821_04364</name>
</gene>
<keyword evidence="6" id="KW-1185">Reference proteome</keyword>
<feature type="compositionally biased region" description="Pro residues" evidence="1">
    <location>
        <begin position="475"/>
        <end position="494"/>
    </location>
</feature>
<evidence type="ECO:0000313" key="5">
    <source>
        <dbReference type="EMBL" id="STZ60820.1"/>
    </source>
</evidence>
<dbReference type="GO" id="GO:0005576">
    <property type="term" value="C:extracellular region"/>
    <property type="evidence" value="ECO:0007669"/>
    <property type="project" value="TreeGrafter"/>
</dbReference>
<dbReference type="InterPro" id="IPR052336">
    <property type="entry name" value="MlaD_Phospholipid_Transporter"/>
</dbReference>